<dbReference type="AlphaFoldDB" id="A0A165ETG9"/>
<dbReference type="RefSeq" id="XP_040765463.1">
    <property type="nucleotide sequence ID" value="XM_040905662.1"/>
</dbReference>
<reference evidence="2 3" key="1">
    <citation type="journal article" date="2016" name="Mol. Biol. Evol.">
        <title>Comparative Genomics of Early-Diverging Mushroom-Forming Fungi Provides Insights into the Origins of Lignocellulose Decay Capabilities.</title>
        <authorList>
            <person name="Nagy L.G."/>
            <person name="Riley R."/>
            <person name="Tritt A."/>
            <person name="Adam C."/>
            <person name="Daum C."/>
            <person name="Floudas D."/>
            <person name="Sun H."/>
            <person name="Yadav J.S."/>
            <person name="Pangilinan J."/>
            <person name="Larsson K.H."/>
            <person name="Matsuura K."/>
            <person name="Barry K."/>
            <person name="Labutti K."/>
            <person name="Kuo R."/>
            <person name="Ohm R.A."/>
            <person name="Bhattacharya S.S."/>
            <person name="Shirouzu T."/>
            <person name="Yoshinaga Y."/>
            <person name="Martin F.M."/>
            <person name="Grigoriev I.V."/>
            <person name="Hibbett D.S."/>
        </authorList>
    </citation>
    <scope>NUCLEOTIDE SEQUENCE [LARGE SCALE GENOMIC DNA]</scope>
    <source>
        <strain evidence="2 3">93-53</strain>
    </source>
</reference>
<name>A0A165ETG9_9APHY</name>
<dbReference type="Proteomes" id="UP000076871">
    <property type="component" value="Unassembled WGS sequence"/>
</dbReference>
<dbReference type="OrthoDB" id="434253at2759"/>
<evidence type="ECO:0000259" key="1">
    <source>
        <dbReference type="Pfam" id="PF12766"/>
    </source>
</evidence>
<dbReference type="InterPro" id="IPR012349">
    <property type="entry name" value="Split_barrel_FMN-bd"/>
</dbReference>
<dbReference type="GeneID" id="63822692"/>
<dbReference type="InterPro" id="IPR024624">
    <property type="entry name" value="Pyridox_Oxase_Alr4036_FMN-bd"/>
</dbReference>
<dbReference type="InParanoid" id="A0A165ETG9"/>
<accession>A0A165ETG9</accession>
<dbReference type="Gene3D" id="2.30.110.10">
    <property type="entry name" value="Electron Transport, Fmn-binding Protein, Chain A"/>
    <property type="match status" value="1"/>
</dbReference>
<gene>
    <name evidence="2" type="ORF">LAESUDRAFT_677583</name>
</gene>
<dbReference type="GO" id="GO:0010181">
    <property type="term" value="F:FMN binding"/>
    <property type="evidence" value="ECO:0007669"/>
    <property type="project" value="InterPro"/>
</dbReference>
<protein>
    <recommendedName>
        <fullName evidence="1">Pyridoxamine 5'-phosphate oxidase Alr4036 family FMN-binding domain-containing protein</fullName>
    </recommendedName>
</protein>
<dbReference type="PANTHER" id="PTHR28243">
    <property type="entry name" value="AGL049CP"/>
    <property type="match status" value="1"/>
</dbReference>
<dbReference type="EMBL" id="KV427618">
    <property type="protein sequence ID" value="KZT07723.1"/>
    <property type="molecule type" value="Genomic_DNA"/>
</dbReference>
<dbReference type="PANTHER" id="PTHR28243:SF1">
    <property type="entry name" value="PYRIDOXAMINE 5'-PHOSPHATE OXIDASE ALR4036 FAMILY FMN-BINDING DOMAIN-CONTAINING PROTEIN"/>
    <property type="match status" value="1"/>
</dbReference>
<organism evidence="2 3">
    <name type="scientific">Laetiporus sulphureus 93-53</name>
    <dbReference type="NCBI Taxonomy" id="1314785"/>
    <lineage>
        <taxon>Eukaryota</taxon>
        <taxon>Fungi</taxon>
        <taxon>Dikarya</taxon>
        <taxon>Basidiomycota</taxon>
        <taxon>Agaricomycotina</taxon>
        <taxon>Agaricomycetes</taxon>
        <taxon>Polyporales</taxon>
        <taxon>Laetiporus</taxon>
    </lineage>
</organism>
<dbReference type="STRING" id="1314785.A0A165ETG9"/>
<evidence type="ECO:0000313" key="2">
    <source>
        <dbReference type="EMBL" id="KZT07723.1"/>
    </source>
</evidence>
<dbReference type="SUPFAM" id="SSF50475">
    <property type="entry name" value="FMN-binding split barrel"/>
    <property type="match status" value="1"/>
</dbReference>
<proteinExistence type="predicted"/>
<keyword evidence="3" id="KW-1185">Reference proteome</keyword>
<sequence>MSITDVPSAPRWIEVLSSIQRKPENIDQNIYQIATVDAEGAPHVRSHMHRGILYPIDSPDRPVILTSTDVRTPKVTQMLHNMRTELVWHFNGTQEQLRIAGFAHIVPTPSNPTFDSFEPSTYLDLSKFEKQGFDWEKKRKEVWSEMSPQFRAMWCTPDPGTHLSSFDEAKTWPTSVPNLGEAKTAAEKKVQEMSLSNFALVIIEPVEVDWVTSSVFPNRRIKWTRQGSSGNWKEEILVP</sequence>
<evidence type="ECO:0000313" key="3">
    <source>
        <dbReference type="Proteomes" id="UP000076871"/>
    </source>
</evidence>
<feature type="domain" description="Pyridoxamine 5'-phosphate oxidase Alr4036 family FMN-binding" evidence="1">
    <location>
        <begin position="11"/>
        <end position="106"/>
    </location>
</feature>
<dbReference type="Pfam" id="PF12766">
    <property type="entry name" value="Pyridox_oxase_2"/>
    <property type="match status" value="1"/>
</dbReference>